<name>A0ACA9L1Y6_9GLOM</name>
<evidence type="ECO:0000313" key="1">
    <source>
        <dbReference type="EMBL" id="CAG8506441.1"/>
    </source>
</evidence>
<gene>
    <name evidence="1" type="ORF">RPERSI_LOCUS2058</name>
</gene>
<organism evidence="1 2">
    <name type="scientific">Racocetra persica</name>
    <dbReference type="NCBI Taxonomy" id="160502"/>
    <lineage>
        <taxon>Eukaryota</taxon>
        <taxon>Fungi</taxon>
        <taxon>Fungi incertae sedis</taxon>
        <taxon>Mucoromycota</taxon>
        <taxon>Glomeromycotina</taxon>
        <taxon>Glomeromycetes</taxon>
        <taxon>Diversisporales</taxon>
        <taxon>Gigasporaceae</taxon>
        <taxon>Racocetra</taxon>
    </lineage>
</organism>
<reference evidence="1" key="1">
    <citation type="submission" date="2021-06" db="EMBL/GenBank/DDBJ databases">
        <authorList>
            <person name="Kallberg Y."/>
            <person name="Tangrot J."/>
            <person name="Rosling A."/>
        </authorList>
    </citation>
    <scope>NUCLEOTIDE SEQUENCE</scope>
    <source>
        <strain evidence="1">MA461A</strain>
    </source>
</reference>
<accession>A0ACA9L1Y6</accession>
<feature type="non-terminal residue" evidence="1">
    <location>
        <position position="1"/>
    </location>
</feature>
<evidence type="ECO:0000313" key="2">
    <source>
        <dbReference type="Proteomes" id="UP000789920"/>
    </source>
</evidence>
<comment type="caution">
    <text evidence="1">The sequence shown here is derived from an EMBL/GenBank/DDBJ whole genome shotgun (WGS) entry which is preliminary data.</text>
</comment>
<keyword evidence="2" id="KW-1185">Reference proteome</keyword>
<dbReference type="Proteomes" id="UP000789920">
    <property type="component" value="Unassembled WGS sequence"/>
</dbReference>
<dbReference type="EMBL" id="CAJVQC010002137">
    <property type="protein sequence ID" value="CAG8506441.1"/>
    <property type="molecule type" value="Genomic_DNA"/>
</dbReference>
<protein>
    <submittedName>
        <fullName evidence="1">30142_t:CDS:1</fullName>
    </submittedName>
</protein>
<proteinExistence type="predicted"/>
<sequence length="64" mass="7151">NSFNSPSVSGTFSFRLESNNSIIPPPDPFLRIADLEYQLFLHIQEIQQVSGPILPEEFLSDGNS</sequence>